<dbReference type="GO" id="GO:0004176">
    <property type="term" value="F:ATP-dependent peptidase activity"/>
    <property type="evidence" value="ECO:0007669"/>
    <property type="project" value="InterPro"/>
</dbReference>
<dbReference type="GO" id="GO:0003735">
    <property type="term" value="F:structural constituent of ribosome"/>
    <property type="evidence" value="ECO:0007669"/>
    <property type="project" value="InterPro"/>
</dbReference>
<keyword evidence="6" id="KW-0720">Serine protease</keyword>
<dbReference type="GO" id="GO:0004252">
    <property type="term" value="F:serine-type endopeptidase activity"/>
    <property type="evidence" value="ECO:0007669"/>
    <property type="project" value="UniProtKB-EC"/>
</dbReference>
<evidence type="ECO:0000256" key="13">
    <source>
        <dbReference type="RuleBase" id="RU004005"/>
    </source>
</evidence>
<dbReference type="InterPro" id="IPR001907">
    <property type="entry name" value="ClpP"/>
</dbReference>
<dbReference type="GO" id="GO:0006412">
    <property type="term" value="P:translation"/>
    <property type="evidence" value="ECO:0007669"/>
    <property type="project" value="InterPro"/>
</dbReference>
<dbReference type="PROSITE" id="PS00382">
    <property type="entry name" value="CLP_PROTEASE_HIS"/>
    <property type="match status" value="1"/>
</dbReference>
<evidence type="ECO:0000256" key="1">
    <source>
        <dbReference type="ARBA" id="ARBA00007039"/>
    </source>
</evidence>
<accession>A0AAW1SHX4</accession>
<evidence type="ECO:0000256" key="2">
    <source>
        <dbReference type="ARBA" id="ARBA00009451"/>
    </source>
</evidence>
<dbReference type="InterPro" id="IPR005727">
    <property type="entry name" value="Ribosomal_uL22_bac/chlpt-type"/>
</dbReference>
<dbReference type="GO" id="GO:0015934">
    <property type="term" value="C:large ribosomal subunit"/>
    <property type="evidence" value="ECO:0007669"/>
    <property type="project" value="InterPro"/>
</dbReference>
<evidence type="ECO:0000256" key="8">
    <source>
        <dbReference type="ARBA" id="ARBA00022980"/>
    </source>
</evidence>
<dbReference type="GO" id="GO:0009368">
    <property type="term" value="C:endopeptidase Clp complex"/>
    <property type="evidence" value="ECO:0007669"/>
    <property type="project" value="TreeGrafter"/>
</dbReference>
<evidence type="ECO:0000256" key="9">
    <source>
        <dbReference type="ARBA" id="ARBA00023274"/>
    </source>
</evidence>
<dbReference type="PANTHER" id="PTHR10381:SF11">
    <property type="entry name" value="ATP-DEPENDENT CLP PROTEASE PROTEOLYTIC SUBUNIT, MITOCHONDRIAL"/>
    <property type="match status" value="1"/>
</dbReference>
<dbReference type="SUPFAM" id="SSF52096">
    <property type="entry name" value="ClpP/crotonase"/>
    <property type="match status" value="1"/>
</dbReference>
<dbReference type="AlphaFoldDB" id="A0AAW1SHX4"/>
<dbReference type="Pfam" id="PF00237">
    <property type="entry name" value="Ribosomal_L22"/>
    <property type="match status" value="1"/>
</dbReference>
<gene>
    <name evidence="14" type="ORF">WJX81_004977</name>
</gene>
<dbReference type="Proteomes" id="UP001445335">
    <property type="component" value="Unassembled WGS sequence"/>
</dbReference>
<comment type="caution">
    <text evidence="14">The sequence shown here is derived from an EMBL/GenBank/DDBJ whole genome shotgun (WGS) entry which is preliminary data.</text>
</comment>
<keyword evidence="7" id="KW-0694">RNA-binding</keyword>
<dbReference type="PROSITE" id="PS00464">
    <property type="entry name" value="RIBOSOMAL_L22"/>
    <property type="match status" value="1"/>
</dbReference>
<dbReference type="Pfam" id="PF00574">
    <property type="entry name" value="CLP_protease"/>
    <property type="match status" value="1"/>
</dbReference>
<comment type="catalytic activity">
    <reaction evidence="10 11">
        <text>Hydrolysis of proteins to small peptides in the presence of ATP and magnesium. alpha-casein is the usual test substrate. In the absence of ATP, only oligopeptides shorter than five residues are hydrolyzed (such as succinyl-Leu-Tyr-|-NHMec, and Leu-Tyr-Leu-|-Tyr-Trp, in which cleavage of the -Tyr-|-Leu- and -Tyr-|-Trp bonds also occurs).</text>
        <dbReference type="EC" id="3.4.21.92"/>
    </reaction>
</comment>
<reference evidence="14 15" key="1">
    <citation type="journal article" date="2024" name="Nat. Commun.">
        <title>Phylogenomics reveals the evolutionary origins of lichenization in chlorophyte algae.</title>
        <authorList>
            <person name="Puginier C."/>
            <person name="Libourel C."/>
            <person name="Otte J."/>
            <person name="Skaloud P."/>
            <person name="Haon M."/>
            <person name="Grisel S."/>
            <person name="Petersen M."/>
            <person name="Berrin J.G."/>
            <person name="Delaux P.M."/>
            <person name="Dal Grande F."/>
            <person name="Keller J."/>
        </authorList>
    </citation>
    <scope>NUCLEOTIDE SEQUENCE [LARGE SCALE GENOMIC DNA]</scope>
    <source>
        <strain evidence="14 15">SAG 245.80</strain>
    </source>
</reference>
<comment type="similarity">
    <text evidence="1 12">Belongs to the peptidase S14 family.</text>
</comment>
<dbReference type="InterPro" id="IPR036394">
    <property type="entry name" value="Ribosomal_uL22_sf"/>
</dbReference>
<name>A0AAW1SHX4_9CHLO</name>
<dbReference type="InterPro" id="IPR018260">
    <property type="entry name" value="Ribosomal_uL22_CS"/>
</dbReference>
<keyword evidence="3" id="KW-0645">Protease</keyword>
<dbReference type="InterPro" id="IPR023562">
    <property type="entry name" value="ClpP/TepA"/>
</dbReference>
<evidence type="ECO:0000256" key="11">
    <source>
        <dbReference type="PROSITE-ProRule" id="PRU10086"/>
    </source>
</evidence>
<dbReference type="Gene3D" id="3.90.226.10">
    <property type="entry name" value="2-enoyl-CoA Hydratase, Chain A, domain 1"/>
    <property type="match status" value="1"/>
</dbReference>
<dbReference type="HAMAP" id="MF_01331_B">
    <property type="entry name" value="Ribosomal_uL22_B"/>
    <property type="match status" value="1"/>
</dbReference>
<dbReference type="InterPro" id="IPR033135">
    <property type="entry name" value="ClpP_His_AS"/>
</dbReference>
<evidence type="ECO:0000256" key="3">
    <source>
        <dbReference type="ARBA" id="ARBA00022670"/>
    </source>
</evidence>
<evidence type="ECO:0000256" key="12">
    <source>
        <dbReference type="RuleBase" id="RU003567"/>
    </source>
</evidence>
<dbReference type="GO" id="GO:0009536">
    <property type="term" value="C:plastid"/>
    <property type="evidence" value="ECO:0007669"/>
    <property type="project" value="UniProtKB-ARBA"/>
</dbReference>
<evidence type="ECO:0000256" key="4">
    <source>
        <dbReference type="ARBA" id="ARBA00022730"/>
    </source>
</evidence>
<dbReference type="GO" id="GO:0019843">
    <property type="term" value="F:rRNA binding"/>
    <property type="evidence" value="ECO:0007669"/>
    <property type="project" value="UniProtKB-KW"/>
</dbReference>
<comment type="similarity">
    <text evidence="2 13">Belongs to the universal ribosomal protein uL22 family.</text>
</comment>
<dbReference type="NCBIfam" id="TIGR01044">
    <property type="entry name" value="rplV_bact"/>
    <property type="match status" value="1"/>
</dbReference>
<evidence type="ECO:0000313" key="15">
    <source>
        <dbReference type="Proteomes" id="UP001445335"/>
    </source>
</evidence>
<proteinExistence type="inferred from homology"/>
<keyword evidence="5" id="KW-0378">Hydrolase</keyword>
<sequence length="374" mass="40967">MVTTHAPPCALLARCSLQPPAARLVLSRPAPLGLAAARSRPQARTLVQRVDAVAAPSVRVAAVEGVESQREATARLHYQRGSPHKLRRVLDQIRGRSYEEALMILEYMPYRACEPILRTLISAASNAKANMGMSKVKLYVSECYANGAGLYKRFKARAKGRGNTIQKPVSHLVIKVKERWRRHTDRLPPIGARRRDPLVAPFIATGMNQEGEMEGVDLMGHLLRNRIIFIGGRINDENATKVVASLLALETMDEGADIKLYINSQGGQAYSIMAILDAIDAVKPDICTIAFGLCASTATLLLAAGTKGKRFAMPSTRIMMHQPAGGAMGSADEVNIQASELNRTMKVVHQFYRRFTGLELERVEEEQLQTASAA</sequence>
<evidence type="ECO:0000256" key="5">
    <source>
        <dbReference type="ARBA" id="ARBA00022801"/>
    </source>
</evidence>
<dbReference type="InterPro" id="IPR001063">
    <property type="entry name" value="Ribosomal_uL22"/>
</dbReference>
<keyword evidence="9 13" id="KW-0687">Ribonucleoprotein</keyword>
<keyword evidence="4" id="KW-0699">rRNA-binding</keyword>
<organism evidence="14 15">
    <name type="scientific">Elliptochloris bilobata</name>
    <dbReference type="NCBI Taxonomy" id="381761"/>
    <lineage>
        <taxon>Eukaryota</taxon>
        <taxon>Viridiplantae</taxon>
        <taxon>Chlorophyta</taxon>
        <taxon>core chlorophytes</taxon>
        <taxon>Trebouxiophyceae</taxon>
        <taxon>Trebouxiophyceae incertae sedis</taxon>
        <taxon>Elliptochloris clade</taxon>
        <taxon>Elliptochloris</taxon>
    </lineage>
</organism>
<dbReference type="GO" id="GO:0006515">
    <property type="term" value="P:protein quality control for misfolded or incompletely synthesized proteins"/>
    <property type="evidence" value="ECO:0007669"/>
    <property type="project" value="TreeGrafter"/>
</dbReference>
<dbReference type="CDD" id="cd07017">
    <property type="entry name" value="S14_ClpP_2"/>
    <property type="match status" value="1"/>
</dbReference>
<dbReference type="EMBL" id="JALJOU010000002">
    <property type="protein sequence ID" value="KAK9845878.1"/>
    <property type="molecule type" value="Genomic_DNA"/>
</dbReference>
<dbReference type="PRINTS" id="PR00127">
    <property type="entry name" value="CLPPROTEASEP"/>
</dbReference>
<protein>
    <recommendedName>
        <fullName evidence="12">ATP-dependent Clp protease proteolytic subunit</fullName>
    </recommendedName>
</protein>
<evidence type="ECO:0000313" key="14">
    <source>
        <dbReference type="EMBL" id="KAK9845878.1"/>
    </source>
</evidence>
<dbReference type="CDD" id="cd00336">
    <property type="entry name" value="Ribosomal_L22"/>
    <property type="match status" value="1"/>
</dbReference>
<feature type="active site" evidence="11">
    <location>
        <position position="321"/>
    </location>
</feature>
<dbReference type="InterPro" id="IPR029045">
    <property type="entry name" value="ClpP/crotonase-like_dom_sf"/>
</dbReference>
<evidence type="ECO:0000256" key="6">
    <source>
        <dbReference type="ARBA" id="ARBA00022825"/>
    </source>
</evidence>
<keyword evidence="15" id="KW-1185">Reference proteome</keyword>
<keyword evidence="8 13" id="KW-0689">Ribosomal protein</keyword>
<dbReference type="SUPFAM" id="SSF54843">
    <property type="entry name" value="Ribosomal protein L22"/>
    <property type="match status" value="1"/>
</dbReference>
<dbReference type="GO" id="GO:0051117">
    <property type="term" value="F:ATPase binding"/>
    <property type="evidence" value="ECO:0007669"/>
    <property type="project" value="TreeGrafter"/>
</dbReference>
<dbReference type="PANTHER" id="PTHR10381">
    <property type="entry name" value="ATP-DEPENDENT CLP PROTEASE PROTEOLYTIC SUBUNIT"/>
    <property type="match status" value="1"/>
</dbReference>
<dbReference type="Gene3D" id="3.90.470.10">
    <property type="entry name" value="Ribosomal protein L22/L17"/>
    <property type="match status" value="1"/>
</dbReference>
<evidence type="ECO:0000256" key="10">
    <source>
        <dbReference type="ARBA" id="ARBA00034021"/>
    </source>
</evidence>
<evidence type="ECO:0000256" key="7">
    <source>
        <dbReference type="ARBA" id="ARBA00022884"/>
    </source>
</evidence>